<reference evidence="1" key="1">
    <citation type="submission" date="2014-05" db="EMBL/GenBank/DDBJ databases">
        <authorList>
            <person name="Chronopoulou M."/>
        </authorList>
    </citation>
    <scope>NUCLEOTIDE SEQUENCE</scope>
    <source>
        <tissue evidence="1">Whole organism</tissue>
    </source>
</reference>
<accession>A0A0K2TP06</accession>
<organism evidence="1">
    <name type="scientific">Lepeophtheirus salmonis</name>
    <name type="common">Salmon louse</name>
    <name type="synonym">Caligus salmonis</name>
    <dbReference type="NCBI Taxonomy" id="72036"/>
    <lineage>
        <taxon>Eukaryota</taxon>
        <taxon>Metazoa</taxon>
        <taxon>Ecdysozoa</taxon>
        <taxon>Arthropoda</taxon>
        <taxon>Crustacea</taxon>
        <taxon>Multicrustacea</taxon>
        <taxon>Hexanauplia</taxon>
        <taxon>Copepoda</taxon>
        <taxon>Siphonostomatoida</taxon>
        <taxon>Caligidae</taxon>
        <taxon>Lepeophtheirus</taxon>
    </lineage>
</organism>
<dbReference type="AlphaFoldDB" id="A0A0K2TP06"/>
<name>A0A0K2TP06_LEPSM</name>
<feature type="non-terminal residue" evidence="1">
    <location>
        <position position="49"/>
    </location>
</feature>
<protein>
    <submittedName>
        <fullName evidence="1">Uncharacterized protein</fullName>
    </submittedName>
</protein>
<evidence type="ECO:0000313" key="1">
    <source>
        <dbReference type="EMBL" id="CDW27719.1"/>
    </source>
</evidence>
<dbReference type="EMBL" id="HACA01010358">
    <property type="protein sequence ID" value="CDW27719.1"/>
    <property type="molecule type" value="Transcribed_RNA"/>
</dbReference>
<proteinExistence type="predicted"/>
<sequence length="49" mass="6004">MLKNEIKHSEKMSCYNRNFSYQPHIYLRKRSKTEIMFLPLFVSLLVNRV</sequence>